<dbReference type="Proteomes" id="UP001149079">
    <property type="component" value="Unassembled WGS sequence"/>
</dbReference>
<reference evidence="2" key="2">
    <citation type="journal article" date="2023" name="IMA Fungus">
        <title>Comparative genomic study of the Penicillium genus elucidates a diverse pangenome and 15 lateral gene transfer events.</title>
        <authorList>
            <person name="Petersen C."/>
            <person name="Sorensen T."/>
            <person name="Nielsen M.R."/>
            <person name="Sondergaard T.E."/>
            <person name="Sorensen J.L."/>
            <person name="Fitzpatrick D.A."/>
            <person name="Frisvad J.C."/>
            <person name="Nielsen K.L."/>
        </authorList>
    </citation>
    <scope>NUCLEOTIDE SEQUENCE</scope>
    <source>
        <strain evidence="2">IBT 22155</strain>
    </source>
</reference>
<gene>
    <name evidence="2" type="ORF">N7515_003737</name>
</gene>
<name>A0A9W9H6K7_9EURO</name>
<dbReference type="GeneID" id="81403651"/>
<accession>A0A9W9H6K7</accession>
<feature type="region of interest" description="Disordered" evidence="1">
    <location>
        <begin position="1"/>
        <end position="23"/>
    </location>
</feature>
<organism evidence="2 3">
    <name type="scientific">Penicillium bovifimosum</name>
    <dbReference type="NCBI Taxonomy" id="126998"/>
    <lineage>
        <taxon>Eukaryota</taxon>
        <taxon>Fungi</taxon>
        <taxon>Dikarya</taxon>
        <taxon>Ascomycota</taxon>
        <taxon>Pezizomycotina</taxon>
        <taxon>Eurotiomycetes</taxon>
        <taxon>Eurotiomycetidae</taxon>
        <taxon>Eurotiales</taxon>
        <taxon>Aspergillaceae</taxon>
        <taxon>Penicillium</taxon>
    </lineage>
</organism>
<protein>
    <submittedName>
        <fullName evidence="2">Uncharacterized protein</fullName>
    </submittedName>
</protein>
<feature type="compositionally biased region" description="Basic and acidic residues" evidence="1">
    <location>
        <begin position="1"/>
        <end position="14"/>
    </location>
</feature>
<dbReference type="EMBL" id="JAPQKL010000003">
    <property type="protein sequence ID" value="KAJ5138889.1"/>
    <property type="molecule type" value="Genomic_DNA"/>
</dbReference>
<evidence type="ECO:0000313" key="3">
    <source>
        <dbReference type="Proteomes" id="UP001149079"/>
    </source>
</evidence>
<proteinExistence type="predicted"/>
<dbReference type="RefSeq" id="XP_056523538.1">
    <property type="nucleotide sequence ID" value="XM_056664481.1"/>
</dbReference>
<evidence type="ECO:0000313" key="2">
    <source>
        <dbReference type="EMBL" id="KAJ5138889.1"/>
    </source>
</evidence>
<evidence type="ECO:0000256" key="1">
    <source>
        <dbReference type="SAM" id="MobiDB-lite"/>
    </source>
</evidence>
<keyword evidence="3" id="KW-1185">Reference proteome</keyword>
<dbReference type="AlphaFoldDB" id="A0A9W9H6K7"/>
<comment type="caution">
    <text evidence="2">The sequence shown here is derived from an EMBL/GenBank/DDBJ whole genome shotgun (WGS) entry which is preliminary data.</text>
</comment>
<reference evidence="2" key="1">
    <citation type="submission" date="2022-11" db="EMBL/GenBank/DDBJ databases">
        <authorList>
            <person name="Petersen C."/>
        </authorList>
    </citation>
    <scope>NUCLEOTIDE SEQUENCE</scope>
    <source>
        <strain evidence="2">IBT 22155</strain>
    </source>
</reference>
<sequence>MEDPQDRSVKDPKKQTAAQRGAVPGFWIPTSSEDWHQLVLAVTVMSRLVKKKKQKDDGSLAAATVLHTGY</sequence>